<feature type="transmembrane region" description="Helical" evidence="1">
    <location>
        <begin position="324"/>
        <end position="349"/>
    </location>
</feature>
<dbReference type="Pfam" id="PF19528">
    <property type="entry name" value="DUF6056"/>
    <property type="match status" value="1"/>
</dbReference>
<feature type="transmembrane region" description="Helical" evidence="1">
    <location>
        <begin position="214"/>
        <end position="229"/>
    </location>
</feature>
<keyword evidence="1" id="KW-0472">Membrane</keyword>
<keyword evidence="3" id="KW-1185">Reference proteome</keyword>
<dbReference type="InterPro" id="IPR045691">
    <property type="entry name" value="DUF6056"/>
</dbReference>
<dbReference type="GeneID" id="66347623"/>
<evidence type="ECO:0000313" key="2">
    <source>
        <dbReference type="EMBL" id="QUN34916.1"/>
    </source>
</evidence>
<feature type="transmembrane region" description="Helical" evidence="1">
    <location>
        <begin position="20"/>
        <end position="40"/>
    </location>
</feature>
<feature type="transmembrane region" description="Helical" evidence="1">
    <location>
        <begin position="164"/>
        <end position="183"/>
    </location>
</feature>
<feature type="transmembrane region" description="Helical" evidence="1">
    <location>
        <begin position="296"/>
        <end position="312"/>
    </location>
</feature>
<proteinExistence type="predicted"/>
<accession>A0AB74VEM3</accession>
<evidence type="ECO:0000313" key="3">
    <source>
        <dbReference type="Proteomes" id="UP000679373"/>
    </source>
</evidence>
<keyword evidence="1" id="KW-0812">Transmembrane</keyword>
<feature type="transmembrane region" description="Helical" evidence="1">
    <location>
        <begin position="236"/>
        <end position="256"/>
    </location>
</feature>
<reference evidence="2" key="1">
    <citation type="submission" date="2021-04" db="EMBL/GenBank/DDBJ databases">
        <title>Complete genome sequence of the type strain Clostridium beijerinckii NRRL B-598.</title>
        <authorList>
            <person name="Sedlar K."/>
            <person name="Branska B."/>
            <person name="Bezdicek M."/>
            <person name="Nykrynova M."/>
            <person name="Lengerova M."/>
            <person name="Skutkova H."/>
            <person name="Patakova P."/>
        </authorList>
    </citation>
    <scope>NUCLEOTIDE SEQUENCE</scope>
    <source>
        <strain evidence="2">DSM 791</strain>
    </source>
</reference>
<gene>
    <name evidence="2" type="ORF">KEC93_23830</name>
</gene>
<sequence length="604" mass="70184">MMAVIMEAIMMSKERTYRAWHISIVSILILLGIAMFFMIMNINTPMMGEDFALTSFSHYYKPVSAGEYISLIISRIVRQASTWNIRIGEQIAIIFCSIDEIYYYIGNTIISILYVLLIPMYVFGRKLKLSERNDLISIVISFCLIILFQPALGEIFFWRAGSGNYLWAVFILLIFTIPLRVIISGRNVFYNKKLFVLLHTILGFFAGLTNENTVITFLIIYACTIIYRIKKKQEVYLWIWSSFASLTIGFFVMIFAPSTSIRIQTYKDIFGIKNVTIKDYIYRAISIIHRFFSENVSLVIILLIVLILYIALNYKKVKEEKCMYVYKTAGINILFLLASSLSAGALIGAPYVETRAFFLIDFFMMGCIVYFVIELLSIANRFAKSTIYALLGILLLFTIKENIRIFNTYSDYNKWIRNNYNVIEEAKSNNQSIVSISPYNYANNRILNTREDYLQSNLKYLEGYFEIKVVYSMKDAYLINESQLSAKYIEIMNGIDYVDYNKGNDQLKIIGWAAIENKDSKNDDISILLKSDSKTYKFSTNKIKRADVSEYYNNRYYDDTGFSLDLSNLNNILDKDRYTVGIYIKDNSNNSDYIMYTEHKVDIY</sequence>
<protein>
    <submittedName>
        <fullName evidence="2">Uncharacterized protein</fullName>
    </submittedName>
</protein>
<organism evidence="2 3">
    <name type="scientific">Clostridium beijerinckii</name>
    <name type="common">Clostridium MP</name>
    <dbReference type="NCBI Taxonomy" id="1520"/>
    <lineage>
        <taxon>Bacteria</taxon>
        <taxon>Bacillati</taxon>
        <taxon>Bacillota</taxon>
        <taxon>Clostridia</taxon>
        <taxon>Eubacteriales</taxon>
        <taxon>Clostridiaceae</taxon>
        <taxon>Clostridium</taxon>
    </lineage>
</organism>
<feature type="transmembrane region" description="Helical" evidence="1">
    <location>
        <begin position="135"/>
        <end position="158"/>
    </location>
</feature>
<dbReference type="Proteomes" id="UP000679373">
    <property type="component" value="Chromosome"/>
</dbReference>
<name>A0AB74VEM3_CLOBE</name>
<keyword evidence="1" id="KW-1133">Transmembrane helix</keyword>
<dbReference type="EMBL" id="CP073653">
    <property type="protein sequence ID" value="QUN34916.1"/>
    <property type="molecule type" value="Genomic_DNA"/>
</dbReference>
<feature type="transmembrane region" description="Helical" evidence="1">
    <location>
        <begin position="101"/>
        <end position="123"/>
    </location>
</feature>
<dbReference type="RefSeq" id="WP_139357394.1">
    <property type="nucleotide sequence ID" value="NZ_CP073653.1"/>
</dbReference>
<evidence type="ECO:0000256" key="1">
    <source>
        <dbReference type="SAM" id="Phobius"/>
    </source>
</evidence>
<dbReference type="AlphaFoldDB" id="A0AB74VEM3"/>
<feature type="transmembrane region" description="Helical" evidence="1">
    <location>
        <begin position="355"/>
        <end position="373"/>
    </location>
</feature>